<dbReference type="Gene3D" id="2.30.38.10">
    <property type="entry name" value="Luciferase, Domain 3"/>
    <property type="match status" value="1"/>
</dbReference>
<feature type="region of interest" description="Disordered" evidence="4">
    <location>
        <begin position="2559"/>
        <end position="2589"/>
    </location>
</feature>
<dbReference type="GO" id="GO:0044550">
    <property type="term" value="P:secondary metabolite biosynthetic process"/>
    <property type="evidence" value="ECO:0007669"/>
    <property type="project" value="TreeGrafter"/>
</dbReference>
<dbReference type="CDD" id="cd05930">
    <property type="entry name" value="A_NRPS"/>
    <property type="match status" value="1"/>
</dbReference>
<dbReference type="PANTHER" id="PTHR45527">
    <property type="entry name" value="NONRIBOSOMAL PEPTIDE SYNTHETASE"/>
    <property type="match status" value="1"/>
</dbReference>
<dbReference type="InterPro" id="IPR042099">
    <property type="entry name" value="ANL_N_sf"/>
</dbReference>
<dbReference type="Pfam" id="PF13193">
    <property type="entry name" value="AMP-binding_C"/>
    <property type="match status" value="2"/>
</dbReference>
<sequence length="2589" mass="275648">MTFDKQLEYWQKVLKGAPALTGAPTDRQRPSSVNPERYASVKQQLPAAPQSQLKGFAADGGEAAVLAAVWQVLLSRYSRSEDVVTGFASGEPAGAEVARMTGQQSNPVALRTSFADPALTFEALVPKTKEALSGALQHSGVPFPQVVDTVKAPRNQKNAPVLQALLLVREHAPQQAITSIGQLDFVLELAGSAGDRQGILHFNTDLFDKATAHRMLGHYGELLCSAASAPGAAVARLNLITPPEVTQVLRSFNAWDLPYTQLLDPEKQTIHGMFEHWAEHTPQAPALTFGDTTLSFAELDARANQLAHRLIELGAAPERPVGILMRRSLDLFTGLVAILKAGSAYVPMDPDYPPDRLAIMAGDSKAPVILSQGDLQDKVAEVLEAVKKDQSAAGAAAAALPQIVLMDAERDTIAQRPKTSPGVAMKSTNMCYIIFTSGSTGRPKGTVLQHAGVVNYFLSLVDKLKLTPADAFLQKAPISFDASVQELFNSFACGGRVVLAAPGMEKDTQALARLISSQAITNCSCVPSQLEVLLMESELDSCTALRHVLVGGEALPPVLATRFGQRLPNAHLHNAYGPTETTVDATGYDVTAEFKGGASVPIGRPINNMRCYVLDPQLQLLPVGMAGELMVSGIQLAREYLDNPEKTAASFVQNPHNHDSHPNHTRVYRTGDLARWLPTGNIEFLGRLDDQVKLRGFRIELGEVEAVLMEAPGVKLAAALVLKDASGADRLVGYVSPGAVDSEAVLAELRQRLPAHFVPSLIVPLAEMPLSPAGKVDRKKLKTDKAYVPNWQSAASAGAEEEYEAASTALEATIQRVWQEVLGQDRISVASDFFQIGGNSLRVGMVMAKVRAAINGDAPTALFFKAPTISGLAREIEALSAAAAQAKPIPAAPFTAEELALGIPCWPLQTHLLSQGAAEGTQLTAGLKFASAQDVSALEAAVNALAARHDLLRTRFARSGSSVKQVLGSGGVSVQRKDVPAGKDVTAALRAEAEIPLDPSEEGGVLRATLLEPAANGATQPVLVLTLHAVAGAEPSLTLLQSQLLAAYAGARAGSRAPIKPGLQFRDVLYWLSQRQEQGELEAQLAFWRRQLAYAPPLLSLPTDYPRQDCGESGEARGVPLVLPAGLMTQLNNVANAAGVSPFMALLAVWQLLLSAYSQTEDIIVATIVDNRKRPELADVIGPFANNVALRTSLSGLPTFKQLLSRVKGVVLSALANSELPFSQVLRALFEDQELLEETSVLQTAFNLELRADAPEDSLAECITVSRPTTQWDLEVFLQSAGKELRGELIYNADLFEESTALRIATHFKVLLEAALEAPDEVAADLSMLSADEADQLLRGFNATEAPAPADKTLSQLFEAQAAAKPQAACLLEGEHRLTYAEVDQRANQLAYHLIASGISSGATVMLLLTRSPELVVSALAALKAGCAYSALPAGLPEEALRLILQDAAPALVITHAGLQASLPKGADAPRVFNFDSAPDAEALVKRPARQLAVRGAPGDAAFIEYLPGPGNRPQGIEHTHAAIANLVLAALHKDLSAASPPVVAAHAISAASSAMLETWSALLTGGALALMPPGTGLGQLLGSAGVTAALLTGEQLESLLEDGSLEEAPALQTLLLRKEEVEDHEMLEAVSAVARHVRVCIGSGPQEAMPFAIMCTVSGDTVDAELLGRPVANTRTYVLNDRQRLLPVGVPGRLYVSGACLARGILRRPQQTAERFIANPFFDPFGDPPVFSRMVDTGILALWRPDGSLEFGGFASRQVMLRGSRIVLADVETQLLSVPGVDQAVALVQDDPTGAQRLVAYVTPASLDGAEVLQQLRRRLPAHLMPASVVALPQFPRVLMSGQVDSVSLPTPDWAAAAEEYVAPSNALEKQIQGLFQEVLGKEKVSTTANFFAEGGSQDQAADVMAKMQRVVGRGMPASLLARSPTVVGLAETLASMPAADPTAEFAIPRAPFTAAQKAAGVPCSLRQEDMARRFLEDPERKTGANESVPSSLHLRGKLNTDALESALALLVQRHEVLHARYIMRHGEVLQVIGEPPRPLLHRRAAPAGFNSALKHALVEEAAHEFDLEQDPTMMHCVLYAVHADDLVDPAVPEHVLLVVVNHVCTDGWSEKVTMTEVNAAYNAFAQTGAPPKPCPEFPDLPLSYTDFAFWQRGRVQPGGGLESQREYWAKQLKDAPYVPNIPMPSDFDRPITDDSLGEEIKVSVAADLVRSLKSLAIACGTTLFVTVLGAWKLLLSQYSGLKDVIVQTAMAGRVASELEPLIGWFANGAAVRTKLDGDDLTIKQLLDRIRRSVQGAFANSELPTGEQTVMAGLPEEDEPKLMPFGFAVHDESFFLVPEWHGLQAKRLNVVTDESEQEFGGVMLELDLLEDSGQLMGTLGYNVDLFKESTVMKIAQQFQAMLEAFVQSGPSAPTAGLPVMSELLKRMADLDEEEAEAICGLGTPVQQALPCVAEEPSSPSASGTQQRPASHALRPTASLLNPFGSIKLDEPFGADGAGEGPEMLVDVDAGAVAQALRTLRSSRASAAPGASGLARPAAGLASQRSGLASLHSGLVSRHSGMAGRQSGLANRTSGLTILKSKRSTIPAS</sequence>
<dbReference type="InterPro" id="IPR025110">
    <property type="entry name" value="AMP-bd_C"/>
</dbReference>
<dbReference type="InterPro" id="IPR023213">
    <property type="entry name" value="CAT-like_dom_sf"/>
</dbReference>
<dbReference type="NCBIfam" id="TIGR01733">
    <property type="entry name" value="AA-adenyl-dom"/>
    <property type="match status" value="1"/>
</dbReference>
<evidence type="ECO:0000259" key="5">
    <source>
        <dbReference type="PROSITE" id="PS50075"/>
    </source>
</evidence>
<dbReference type="GO" id="GO:0031177">
    <property type="term" value="F:phosphopantetheine binding"/>
    <property type="evidence" value="ECO:0007669"/>
    <property type="project" value="TreeGrafter"/>
</dbReference>
<feature type="domain" description="Carrier" evidence="5">
    <location>
        <begin position="805"/>
        <end position="880"/>
    </location>
</feature>
<reference evidence="6 7" key="1">
    <citation type="submission" date="2023-10" db="EMBL/GenBank/DDBJ databases">
        <authorList>
            <person name="Maclean D."/>
            <person name="Macfadyen A."/>
        </authorList>
    </citation>
    <scope>NUCLEOTIDE SEQUENCE [LARGE SCALE GENOMIC DNA]</scope>
</reference>
<dbReference type="SUPFAM" id="SSF47336">
    <property type="entry name" value="ACP-like"/>
    <property type="match status" value="2"/>
</dbReference>
<name>A0AAV1ICM1_9CHLO</name>
<comment type="similarity">
    <text evidence="3">Belongs to the NRP synthetase family.</text>
</comment>
<dbReference type="FunFam" id="3.40.50.980:FF:000001">
    <property type="entry name" value="Non-ribosomal peptide synthetase"/>
    <property type="match status" value="1"/>
</dbReference>
<proteinExistence type="inferred from homology"/>
<dbReference type="PANTHER" id="PTHR45527:SF1">
    <property type="entry name" value="FATTY ACID SYNTHASE"/>
    <property type="match status" value="1"/>
</dbReference>
<dbReference type="Gene3D" id="3.30.559.10">
    <property type="entry name" value="Chloramphenicol acetyltransferase-like domain"/>
    <property type="match status" value="2"/>
</dbReference>
<dbReference type="FunFam" id="3.40.50.12780:FF:000012">
    <property type="entry name" value="Non-ribosomal peptide synthetase"/>
    <property type="match status" value="1"/>
</dbReference>
<organism evidence="6 7">
    <name type="scientific">Coccomyxa viridis</name>
    <dbReference type="NCBI Taxonomy" id="1274662"/>
    <lineage>
        <taxon>Eukaryota</taxon>
        <taxon>Viridiplantae</taxon>
        <taxon>Chlorophyta</taxon>
        <taxon>core chlorophytes</taxon>
        <taxon>Trebouxiophyceae</taxon>
        <taxon>Trebouxiophyceae incertae sedis</taxon>
        <taxon>Coccomyxaceae</taxon>
        <taxon>Coccomyxa</taxon>
    </lineage>
</organism>
<gene>
    <name evidence="6" type="ORF">CVIRNUC_008309</name>
</gene>
<dbReference type="Gene3D" id="3.40.50.12780">
    <property type="entry name" value="N-terminal domain of ligase-like"/>
    <property type="match status" value="1"/>
</dbReference>
<keyword evidence="2" id="KW-0597">Phosphoprotein</keyword>
<dbReference type="InterPro" id="IPR000873">
    <property type="entry name" value="AMP-dep_synth/lig_dom"/>
</dbReference>
<dbReference type="SUPFAM" id="SSF56801">
    <property type="entry name" value="Acetyl-CoA synthetase-like"/>
    <property type="match status" value="2"/>
</dbReference>
<dbReference type="SUPFAM" id="SSF52777">
    <property type="entry name" value="CoA-dependent acyltransferases"/>
    <property type="match status" value="5"/>
</dbReference>
<dbReference type="GO" id="GO:0005737">
    <property type="term" value="C:cytoplasm"/>
    <property type="evidence" value="ECO:0007669"/>
    <property type="project" value="TreeGrafter"/>
</dbReference>
<dbReference type="EMBL" id="CAUYUE010000011">
    <property type="protein sequence ID" value="CAK0785103.1"/>
    <property type="molecule type" value="Genomic_DNA"/>
</dbReference>
<evidence type="ECO:0000256" key="2">
    <source>
        <dbReference type="ARBA" id="ARBA00022553"/>
    </source>
</evidence>
<dbReference type="GO" id="GO:0003824">
    <property type="term" value="F:catalytic activity"/>
    <property type="evidence" value="ECO:0007669"/>
    <property type="project" value="InterPro"/>
</dbReference>
<dbReference type="InterPro" id="IPR045851">
    <property type="entry name" value="AMP-bd_C_sf"/>
</dbReference>
<evidence type="ECO:0000256" key="4">
    <source>
        <dbReference type="SAM" id="MobiDB-lite"/>
    </source>
</evidence>
<dbReference type="Pfam" id="PF00550">
    <property type="entry name" value="PP-binding"/>
    <property type="match status" value="1"/>
</dbReference>
<evidence type="ECO:0000313" key="7">
    <source>
        <dbReference type="Proteomes" id="UP001314263"/>
    </source>
</evidence>
<comment type="caution">
    <text evidence="6">The sequence shown here is derived from an EMBL/GenBank/DDBJ whole genome shotgun (WGS) entry which is preliminary data.</text>
</comment>
<protein>
    <recommendedName>
        <fullName evidence="5">Carrier domain-containing protein</fullName>
    </recommendedName>
</protein>
<accession>A0AAV1ICM1</accession>
<dbReference type="Gene3D" id="3.40.50.980">
    <property type="match status" value="2"/>
</dbReference>
<evidence type="ECO:0000256" key="3">
    <source>
        <dbReference type="ARBA" id="ARBA00029454"/>
    </source>
</evidence>
<keyword evidence="7" id="KW-1185">Reference proteome</keyword>
<dbReference type="Pfam" id="PF00668">
    <property type="entry name" value="Condensation"/>
    <property type="match status" value="3"/>
</dbReference>
<dbReference type="InterPro" id="IPR020845">
    <property type="entry name" value="AMP-binding_CS"/>
</dbReference>
<dbReference type="Pfam" id="PF00501">
    <property type="entry name" value="AMP-binding"/>
    <property type="match status" value="2"/>
</dbReference>
<evidence type="ECO:0000313" key="6">
    <source>
        <dbReference type="EMBL" id="CAK0785103.1"/>
    </source>
</evidence>
<dbReference type="Gene3D" id="3.30.559.30">
    <property type="entry name" value="Nonribosomal peptide synthetase, condensation domain"/>
    <property type="match status" value="3"/>
</dbReference>
<dbReference type="Proteomes" id="UP001314263">
    <property type="component" value="Unassembled WGS sequence"/>
</dbReference>
<dbReference type="InterPro" id="IPR010071">
    <property type="entry name" value="AA_adenyl_dom"/>
</dbReference>
<feature type="compositionally biased region" description="Polar residues" evidence="4">
    <location>
        <begin position="2458"/>
        <end position="2469"/>
    </location>
</feature>
<dbReference type="PROSITE" id="PS50075">
    <property type="entry name" value="CARRIER"/>
    <property type="match status" value="2"/>
</dbReference>
<dbReference type="GO" id="GO:0043041">
    <property type="term" value="P:amino acid activation for nonribosomal peptide biosynthetic process"/>
    <property type="evidence" value="ECO:0007669"/>
    <property type="project" value="TreeGrafter"/>
</dbReference>
<dbReference type="PROSITE" id="PS00455">
    <property type="entry name" value="AMP_BINDING"/>
    <property type="match status" value="1"/>
</dbReference>
<dbReference type="InterPro" id="IPR009081">
    <property type="entry name" value="PP-bd_ACP"/>
</dbReference>
<keyword evidence="1" id="KW-0596">Phosphopantetheine</keyword>
<dbReference type="InterPro" id="IPR001242">
    <property type="entry name" value="Condensation_dom"/>
</dbReference>
<feature type="region of interest" description="Disordered" evidence="4">
    <location>
        <begin position="2453"/>
        <end position="2472"/>
    </location>
</feature>
<feature type="domain" description="Carrier" evidence="5">
    <location>
        <begin position="1864"/>
        <end position="1939"/>
    </location>
</feature>
<dbReference type="Gene3D" id="3.30.300.30">
    <property type="match status" value="2"/>
</dbReference>
<dbReference type="InterPro" id="IPR036736">
    <property type="entry name" value="ACP-like_sf"/>
</dbReference>
<evidence type="ECO:0000256" key="1">
    <source>
        <dbReference type="ARBA" id="ARBA00022450"/>
    </source>
</evidence>
<dbReference type="Gene3D" id="1.10.1200.10">
    <property type="entry name" value="ACP-like"/>
    <property type="match status" value="2"/>
</dbReference>
<dbReference type="CDD" id="cd19531">
    <property type="entry name" value="LCL_NRPS-like"/>
    <property type="match status" value="1"/>
</dbReference>